<dbReference type="EMBL" id="UINC01075182">
    <property type="protein sequence ID" value="SVC13114.1"/>
    <property type="molecule type" value="Genomic_DNA"/>
</dbReference>
<protein>
    <submittedName>
        <fullName evidence="1">Uncharacterized protein</fullName>
    </submittedName>
</protein>
<organism evidence="1">
    <name type="scientific">marine metagenome</name>
    <dbReference type="NCBI Taxonomy" id="408172"/>
    <lineage>
        <taxon>unclassified sequences</taxon>
        <taxon>metagenomes</taxon>
        <taxon>ecological metagenomes</taxon>
    </lineage>
</organism>
<dbReference type="AlphaFoldDB" id="A0A382JL15"/>
<accession>A0A382JL15</accession>
<gene>
    <name evidence="1" type="ORF">METZ01_LOCUS265968</name>
</gene>
<evidence type="ECO:0000313" key="1">
    <source>
        <dbReference type="EMBL" id="SVC13114.1"/>
    </source>
</evidence>
<name>A0A382JL15_9ZZZZ</name>
<sequence>MRKTLQLIFNKIEWSLLWFGKLRGVPTH</sequence>
<proteinExistence type="predicted"/>
<reference evidence="1" key="1">
    <citation type="submission" date="2018-05" db="EMBL/GenBank/DDBJ databases">
        <authorList>
            <person name="Lanie J.A."/>
            <person name="Ng W.-L."/>
            <person name="Kazmierczak K.M."/>
            <person name="Andrzejewski T.M."/>
            <person name="Davidsen T.M."/>
            <person name="Wayne K.J."/>
            <person name="Tettelin H."/>
            <person name="Glass J.I."/>
            <person name="Rusch D."/>
            <person name="Podicherti R."/>
            <person name="Tsui H.-C.T."/>
            <person name="Winkler M.E."/>
        </authorList>
    </citation>
    <scope>NUCLEOTIDE SEQUENCE</scope>
</reference>